<dbReference type="Proteomes" id="UP001082899">
    <property type="component" value="Unassembled WGS sequence"/>
</dbReference>
<sequence length="78" mass="8467">MQLVLRAMFGRNGDGTALSFKPGVLTALKAERDASLDDSLLPDIQKADALFDTVEVPRVTDEWFEQAVCRGTARKAAA</sequence>
<proteinExistence type="predicted"/>
<dbReference type="RefSeq" id="WP_267847774.1">
    <property type="nucleotide sequence ID" value="NZ_JAPMXC010000002.1"/>
</dbReference>
<name>A0ABT3ZN27_9BURK</name>
<evidence type="ECO:0000313" key="1">
    <source>
        <dbReference type="EMBL" id="MCY0387916.1"/>
    </source>
</evidence>
<dbReference type="EMBL" id="JAPMXC010000002">
    <property type="protein sequence ID" value="MCY0387916.1"/>
    <property type="molecule type" value="Genomic_DNA"/>
</dbReference>
<reference evidence="1" key="1">
    <citation type="submission" date="2022-11" db="EMBL/GenBank/DDBJ databases">
        <title>Robbsia betulipollinis sp. nov., isolated from pollen of birch (Betula pendula).</title>
        <authorList>
            <person name="Shi H."/>
            <person name="Ambika Manirajan B."/>
            <person name="Ratering S."/>
            <person name="Geissler-Plaum R."/>
            <person name="Schnell S."/>
        </authorList>
    </citation>
    <scope>NUCLEOTIDE SEQUENCE</scope>
    <source>
        <strain evidence="1">Bb-Pol-6</strain>
    </source>
</reference>
<evidence type="ECO:0000313" key="2">
    <source>
        <dbReference type="Proteomes" id="UP001082899"/>
    </source>
</evidence>
<protein>
    <submittedName>
        <fullName evidence="1">Uncharacterized protein</fullName>
    </submittedName>
</protein>
<organism evidence="1 2">
    <name type="scientific">Robbsia betulipollinis</name>
    <dbReference type="NCBI Taxonomy" id="2981849"/>
    <lineage>
        <taxon>Bacteria</taxon>
        <taxon>Pseudomonadati</taxon>
        <taxon>Pseudomonadota</taxon>
        <taxon>Betaproteobacteria</taxon>
        <taxon>Burkholderiales</taxon>
        <taxon>Burkholderiaceae</taxon>
        <taxon>Robbsia</taxon>
    </lineage>
</organism>
<gene>
    <name evidence="1" type="ORF">OVY01_11850</name>
</gene>
<keyword evidence="2" id="KW-1185">Reference proteome</keyword>
<comment type="caution">
    <text evidence="1">The sequence shown here is derived from an EMBL/GenBank/DDBJ whole genome shotgun (WGS) entry which is preliminary data.</text>
</comment>
<accession>A0ABT3ZN27</accession>